<gene>
    <name evidence="3" type="ORF">D0Z70_20475</name>
</gene>
<feature type="transmembrane region" description="Helical" evidence="2">
    <location>
        <begin position="60"/>
        <end position="84"/>
    </location>
</feature>
<accession>A0A418YMH2</accession>
<sequence>MSPDSATNTDEPVAPAEEGVRPRASDYLWRPWYAKLWWAAIPIYWAGMAASLKVPPLQDFYASALAGYFNVLFFPMTALMVLGVGYARVVLDRLAEESVPGEPSDHDFGPGRRVGAPPPGFDPLDPRSGALWIGNPSNILRQYPRH</sequence>
<proteinExistence type="predicted"/>
<keyword evidence="2" id="KW-1133">Transmembrane helix</keyword>
<name>A0A418YMH2_9SPHN</name>
<reference evidence="3 4" key="1">
    <citation type="submission" date="2018-08" db="EMBL/GenBank/DDBJ databases">
        <title>Sphingobium sp. EO9.</title>
        <authorList>
            <person name="Park Y."/>
            <person name="Kim K.H."/>
            <person name="Jeon C.O."/>
        </authorList>
    </citation>
    <scope>NUCLEOTIDE SEQUENCE [LARGE SCALE GENOMIC DNA]</scope>
    <source>
        <strain evidence="3 4">EO9</strain>
    </source>
</reference>
<dbReference type="Proteomes" id="UP000283469">
    <property type="component" value="Unassembled WGS sequence"/>
</dbReference>
<evidence type="ECO:0000256" key="2">
    <source>
        <dbReference type="SAM" id="Phobius"/>
    </source>
</evidence>
<organism evidence="3 4">
    <name type="scientific">Sphingobium terrigena</name>
    <dbReference type="NCBI Taxonomy" id="2304063"/>
    <lineage>
        <taxon>Bacteria</taxon>
        <taxon>Pseudomonadati</taxon>
        <taxon>Pseudomonadota</taxon>
        <taxon>Alphaproteobacteria</taxon>
        <taxon>Sphingomonadales</taxon>
        <taxon>Sphingomonadaceae</taxon>
        <taxon>Sphingobium</taxon>
    </lineage>
</organism>
<keyword evidence="2" id="KW-0812">Transmembrane</keyword>
<feature type="transmembrane region" description="Helical" evidence="2">
    <location>
        <begin position="36"/>
        <end position="54"/>
    </location>
</feature>
<keyword evidence="4" id="KW-1185">Reference proteome</keyword>
<evidence type="ECO:0000256" key="1">
    <source>
        <dbReference type="SAM" id="MobiDB-lite"/>
    </source>
</evidence>
<keyword evidence="2" id="KW-0472">Membrane</keyword>
<evidence type="ECO:0000313" key="3">
    <source>
        <dbReference type="EMBL" id="RJG52359.1"/>
    </source>
</evidence>
<comment type="caution">
    <text evidence="3">The sequence shown here is derived from an EMBL/GenBank/DDBJ whole genome shotgun (WGS) entry which is preliminary data.</text>
</comment>
<feature type="region of interest" description="Disordered" evidence="1">
    <location>
        <begin position="99"/>
        <end position="118"/>
    </location>
</feature>
<dbReference type="OrthoDB" id="7451469at2"/>
<dbReference type="EMBL" id="QVRA01000028">
    <property type="protein sequence ID" value="RJG52359.1"/>
    <property type="molecule type" value="Genomic_DNA"/>
</dbReference>
<protein>
    <submittedName>
        <fullName evidence="3">Uncharacterized protein</fullName>
    </submittedName>
</protein>
<evidence type="ECO:0000313" key="4">
    <source>
        <dbReference type="Proteomes" id="UP000283469"/>
    </source>
</evidence>
<dbReference type="AlphaFoldDB" id="A0A418YMH2"/>